<evidence type="ECO:0000256" key="2">
    <source>
        <dbReference type="ARBA" id="ARBA00022840"/>
    </source>
</evidence>
<dbReference type="Proteomes" id="UP000008141">
    <property type="component" value="Unassembled WGS sequence"/>
</dbReference>
<evidence type="ECO:0000256" key="3">
    <source>
        <dbReference type="ARBA" id="ARBA00023175"/>
    </source>
</evidence>
<dbReference type="SUPFAM" id="SSF52540">
    <property type="entry name" value="P-loop containing nucleoside triphosphate hydrolases"/>
    <property type="match status" value="1"/>
</dbReference>
<feature type="region of interest" description="Disordered" evidence="7">
    <location>
        <begin position="695"/>
        <end position="716"/>
    </location>
</feature>
<evidence type="ECO:0000256" key="1">
    <source>
        <dbReference type="ARBA" id="ARBA00022741"/>
    </source>
</evidence>
<dbReference type="InterPro" id="IPR056524">
    <property type="entry name" value="KIF6/9_C"/>
</dbReference>
<dbReference type="GO" id="GO:0007018">
    <property type="term" value="P:microtubule-based movement"/>
    <property type="evidence" value="ECO:0007669"/>
    <property type="project" value="InterPro"/>
</dbReference>
<dbReference type="PANTHER" id="PTHR47968:SF67">
    <property type="entry name" value="KINESIN MOTOR DOMAIN-CONTAINING PROTEIN"/>
    <property type="match status" value="1"/>
</dbReference>
<dbReference type="PROSITE" id="PS00411">
    <property type="entry name" value="KINESIN_MOTOR_1"/>
    <property type="match status" value="1"/>
</dbReference>
<dbReference type="SMART" id="SM00129">
    <property type="entry name" value="KISc"/>
    <property type="match status" value="1"/>
</dbReference>
<evidence type="ECO:0000256" key="4">
    <source>
        <dbReference type="PROSITE-ProRule" id="PRU00283"/>
    </source>
</evidence>
<dbReference type="PRINTS" id="PR00380">
    <property type="entry name" value="KINESINHEAVY"/>
</dbReference>
<organism evidence="10">
    <name type="scientific">Chlorella variabilis</name>
    <name type="common">Green alga</name>
    <dbReference type="NCBI Taxonomy" id="554065"/>
    <lineage>
        <taxon>Eukaryota</taxon>
        <taxon>Viridiplantae</taxon>
        <taxon>Chlorophyta</taxon>
        <taxon>core chlorophytes</taxon>
        <taxon>Trebouxiophyceae</taxon>
        <taxon>Chlorellales</taxon>
        <taxon>Chlorellaceae</taxon>
        <taxon>Chlorella clade</taxon>
        <taxon>Chlorella</taxon>
    </lineage>
</organism>
<dbReference type="InParanoid" id="E1ZID5"/>
<dbReference type="EMBL" id="GL433848">
    <property type="protein sequence ID" value="EFN54139.1"/>
    <property type="molecule type" value="Genomic_DNA"/>
</dbReference>
<dbReference type="InterPro" id="IPR001752">
    <property type="entry name" value="Kinesin_motor_dom"/>
</dbReference>
<proteinExistence type="inferred from homology"/>
<evidence type="ECO:0000256" key="7">
    <source>
        <dbReference type="SAM" id="MobiDB-lite"/>
    </source>
</evidence>
<keyword evidence="1 4" id="KW-0547">Nucleotide-binding</keyword>
<gene>
    <name evidence="9" type="ORF">CHLNCDRAFT_135529</name>
</gene>
<comment type="similarity">
    <text evidence="4 5">Belongs to the TRAFAC class myosin-kinesin ATPase superfamily. Kinesin family.</text>
</comment>
<dbReference type="eggNOG" id="KOG4280">
    <property type="taxonomic scope" value="Eukaryota"/>
</dbReference>
<keyword evidence="5" id="KW-0493">Microtubule</keyword>
<dbReference type="InterPro" id="IPR027640">
    <property type="entry name" value="Kinesin-like_fam"/>
</dbReference>
<keyword evidence="10" id="KW-1185">Reference proteome</keyword>
<accession>E1ZID5</accession>
<dbReference type="KEGG" id="cvr:CHLNCDRAFT_135529"/>
<dbReference type="InterPro" id="IPR036961">
    <property type="entry name" value="Kinesin_motor_dom_sf"/>
</dbReference>
<keyword evidence="3 4" id="KW-0505">Motor protein</keyword>
<feature type="coiled-coil region" evidence="6">
    <location>
        <begin position="333"/>
        <end position="360"/>
    </location>
</feature>
<feature type="region of interest" description="Disordered" evidence="7">
    <location>
        <begin position="604"/>
        <end position="627"/>
    </location>
</feature>
<feature type="compositionally biased region" description="Acidic residues" evidence="7">
    <location>
        <begin position="614"/>
        <end position="625"/>
    </location>
</feature>
<feature type="region of interest" description="Disordered" evidence="7">
    <location>
        <begin position="495"/>
        <end position="521"/>
    </location>
</feature>
<dbReference type="GO" id="GO:0003777">
    <property type="term" value="F:microtubule motor activity"/>
    <property type="evidence" value="ECO:0007669"/>
    <property type="project" value="InterPro"/>
</dbReference>
<feature type="compositionally biased region" description="Low complexity" evidence="7">
    <location>
        <begin position="502"/>
        <end position="521"/>
    </location>
</feature>
<feature type="domain" description="Kinesin motor" evidence="8">
    <location>
        <begin position="19"/>
        <end position="324"/>
    </location>
</feature>
<feature type="binding site" evidence="4">
    <location>
        <begin position="106"/>
        <end position="113"/>
    </location>
    <ligand>
        <name>ATP</name>
        <dbReference type="ChEBI" id="CHEBI:30616"/>
    </ligand>
</feature>
<dbReference type="GeneID" id="17353677"/>
<dbReference type="RefSeq" id="XP_005846241.1">
    <property type="nucleotide sequence ID" value="XM_005846179.1"/>
</dbReference>
<evidence type="ECO:0000313" key="10">
    <source>
        <dbReference type="Proteomes" id="UP000008141"/>
    </source>
</evidence>
<dbReference type="GO" id="GO:0005874">
    <property type="term" value="C:microtubule"/>
    <property type="evidence" value="ECO:0007669"/>
    <property type="project" value="UniProtKB-KW"/>
</dbReference>
<dbReference type="OMA" id="FTVWIAS"/>
<evidence type="ECO:0000256" key="6">
    <source>
        <dbReference type="SAM" id="Coils"/>
    </source>
</evidence>
<keyword evidence="2 4" id="KW-0067">ATP-binding</keyword>
<dbReference type="Pfam" id="PF00225">
    <property type="entry name" value="Kinesin"/>
    <property type="match status" value="2"/>
</dbReference>
<dbReference type="OrthoDB" id="3176171at2759"/>
<evidence type="ECO:0000313" key="9">
    <source>
        <dbReference type="EMBL" id="EFN54139.1"/>
    </source>
</evidence>
<dbReference type="Pfam" id="PF23735">
    <property type="entry name" value="KIF9"/>
    <property type="match status" value="1"/>
</dbReference>
<dbReference type="AlphaFoldDB" id="E1ZID5"/>
<sequence>MPEPPEAGATPCQEPEQQRIGVFLRLRPVPRPSGRVVASPEEGWVEFNVPRDASQGLINNSRESYRFPFDGLLPAEARQDEVFERVAAPVLLSALDGYNGTVFAFGQTGSGKTFTICGGTERYADRGLIPRAISALFAEAARRTDHTYVLHISYMEVYCETGFDLLEPNREVKALEDLPKLFLGDTNRVVAETPLNQASSRSHCIFTLHIEARRVGESVVRRSKLHFVDLAGSERVVKTGLSAHAQLKEAKYINLSLHFLEQVIISLQEGRAHVPYRNSMLTQVLRDSLGGNTRTVMVAAVAPEAAHIEESISTCRFAQRVAMITNRVEVNEELDLELLVRRLKQENALLRQELQLLRSGGTVVPGSDSTGGAGEASAAAGSGPEQQQALSEAEHQVLRRQVQAYVEDTAPDASLDVQASMLFIHAAFGLLKGMVRGGPAWGHQPAALSGSSSSNSGPEAAAAEVRSLRQLVQDQEQQIGVLAGVLRKQGLSPDMLQQADNHPSSSSSSPHHATTSATGHGATSALAFSEELLEDQHKAFEYFCTTSPAHDAVAEHKAVLRGKYEEARALGARVAASKQRIGELKAAVERRRLARSMAALLRQQAGGGNGGGEQVEEGELQDAEEESAKGLIEKARPLAGAAACASAEKAAHREAYGSLRGVKAEVDGVQAMLEQARVRLQRDFQAWYATMARSGGSGSSDGVPKHGMEHAAAAPAGEQQVLVAEAAPPDPFAGVEAEVLSAARPLLTGNSQADADIVKFYQARHALLRSTR</sequence>
<evidence type="ECO:0000259" key="8">
    <source>
        <dbReference type="PROSITE" id="PS50067"/>
    </source>
</evidence>
<dbReference type="Gene3D" id="3.40.850.10">
    <property type="entry name" value="Kinesin motor domain"/>
    <property type="match status" value="2"/>
</dbReference>
<dbReference type="GO" id="GO:0008017">
    <property type="term" value="F:microtubule binding"/>
    <property type="evidence" value="ECO:0007669"/>
    <property type="project" value="InterPro"/>
</dbReference>
<protein>
    <recommendedName>
        <fullName evidence="5">Kinesin-like protein</fullName>
    </recommendedName>
</protein>
<dbReference type="PROSITE" id="PS50067">
    <property type="entry name" value="KINESIN_MOTOR_2"/>
    <property type="match status" value="1"/>
</dbReference>
<dbReference type="GO" id="GO:0005524">
    <property type="term" value="F:ATP binding"/>
    <property type="evidence" value="ECO:0007669"/>
    <property type="project" value="UniProtKB-UniRule"/>
</dbReference>
<evidence type="ECO:0000256" key="5">
    <source>
        <dbReference type="RuleBase" id="RU000394"/>
    </source>
</evidence>
<name>E1ZID5_CHLVA</name>
<reference evidence="9 10" key="1">
    <citation type="journal article" date="2010" name="Plant Cell">
        <title>The Chlorella variabilis NC64A genome reveals adaptation to photosymbiosis, coevolution with viruses, and cryptic sex.</title>
        <authorList>
            <person name="Blanc G."/>
            <person name="Duncan G."/>
            <person name="Agarkova I."/>
            <person name="Borodovsky M."/>
            <person name="Gurnon J."/>
            <person name="Kuo A."/>
            <person name="Lindquist E."/>
            <person name="Lucas S."/>
            <person name="Pangilinan J."/>
            <person name="Polle J."/>
            <person name="Salamov A."/>
            <person name="Terry A."/>
            <person name="Yamada T."/>
            <person name="Dunigan D.D."/>
            <person name="Grigoriev I.V."/>
            <person name="Claverie J.M."/>
            <person name="Van Etten J.L."/>
        </authorList>
    </citation>
    <scope>NUCLEOTIDE SEQUENCE [LARGE SCALE GENOMIC DNA]</scope>
    <source>
        <strain evidence="9 10">NC64A</strain>
    </source>
</reference>
<feature type="region of interest" description="Disordered" evidence="7">
    <location>
        <begin position="361"/>
        <end position="393"/>
    </location>
</feature>
<keyword evidence="6" id="KW-0175">Coiled coil</keyword>
<dbReference type="InterPro" id="IPR019821">
    <property type="entry name" value="Kinesin_motor_CS"/>
</dbReference>
<dbReference type="STRING" id="554065.E1ZID5"/>
<dbReference type="InterPro" id="IPR027417">
    <property type="entry name" value="P-loop_NTPase"/>
</dbReference>
<dbReference type="PANTHER" id="PTHR47968">
    <property type="entry name" value="CENTROMERE PROTEIN E"/>
    <property type="match status" value="1"/>
</dbReference>